<feature type="transmembrane region" description="Helical" evidence="7">
    <location>
        <begin position="213"/>
        <end position="234"/>
    </location>
</feature>
<evidence type="ECO:0000256" key="2">
    <source>
        <dbReference type="ARBA" id="ARBA00007362"/>
    </source>
</evidence>
<evidence type="ECO:0000256" key="3">
    <source>
        <dbReference type="ARBA" id="ARBA00022475"/>
    </source>
</evidence>
<name>A0A1Y3PP74_9BACI</name>
<proteinExistence type="inferred from homology"/>
<feature type="domain" description="EamA" evidence="8">
    <location>
        <begin position="150"/>
        <end position="286"/>
    </location>
</feature>
<dbReference type="InterPro" id="IPR000620">
    <property type="entry name" value="EamA_dom"/>
</dbReference>
<evidence type="ECO:0000256" key="4">
    <source>
        <dbReference type="ARBA" id="ARBA00022692"/>
    </source>
</evidence>
<evidence type="ECO:0000256" key="6">
    <source>
        <dbReference type="ARBA" id="ARBA00023136"/>
    </source>
</evidence>
<comment type="caution">
    <text evidence="9">The sequence shown here is derived from an EMBL/GenBank/DDBJ whole genome shotgun (WGS) entry which is preliminary data.</text>
</comment>
<keyword evidence="5 7" id="KW-1133">Transmembrane helix</keyword>
<dbReference type="InterPro" id="IPR050638">
    <property type="entry name" value="AA-Vitamin_Transporters"/>
</dbReference>
<feature type="domain" description="EamA" evidence="8">
    <location>
        <begin position="7"/>
        <end position="138"/>
    </location>
</feature>
<dbReference type="PANTHER" id="PTHR32322:SF18">
    <property type="entry name" value="S-ADENOSYLMETHIONINE_S-ADENOSYLHOMOCYSTEINE TRANSPORTER"/>
    <property type="match status" value="1"/>
</dbReference>
<dbReference type="GO" id="GO:0005886">
    <property type="term" value="C:plasma membrane"/>
    <property type="evidence" value="ECO:0007669"/>
    <property type="project" value="UniProtKB-SubCell"/>
</dbReference>
<feature type="transmembrane region" description="Helical" evidence="7">
    <location>
        <begin position="7"/>
        <end position="28"/>
    </location>
</feature>
<comment type="subcellular location">
    <subcellularLocation>
        <location evidence="1">Cell membrane</location>
        <topology evidence="1">Multi-pass membrane protein</topology>
    </subcellularLocation>
</comment>
<feature type="transmembrane region" description="Helical" evidence="7">
    <location>
        <begin position="34"/>
        <end position="54"/>
    </location>
</feature>
<dbReference type="EMBL" id="LZRT01000056">
    <property type="protein sequence ID" value="OUM88844.1"/>
    <property type="molecule type" value="Genomic_DNA"/>
</dbReference>
<organism evidence="9 10">
    <name type="scientific">Bacillus thermozeamaize</name>
    <dbReference type="NCBI Taxonomy" id="230954"/>
    <lineage>
        <taxon>Bacteria</taxon>
        <taxon>Bacillati</taxon>
        <taxon>Bacillota</taxon>
        <taxon>Bacilli</taxon>
        <taxon>Bacillales</taxon>
        <taxon>Bacillaceae</taxon>
        <taxon>Bacillus</taxon>
    </lineage>
</organism>
<dbReference type="PANTHER" id="PTHR32322">
    <property type="entry name" value="INNER MEMBRANE TRANSPORTER"/>
    <property type="match status" value="1"/>
</dbReference>
<protein>
    <recommendedName>
        <fullName evidence="8">EamA domain-containing protein</fullName>
    </recommendedName>
</protein>
<feature type="transmembrane region" description="Helical" evidence="7">
    <location>
        <begin position="178"/>
        <end position="198"/>
    </location>
</feature>
<feature type="transmembrane region" description="Helical" evidence="7">
    <location>
        <begin position="66"/>
        <end position="84"/>
    </location>
</feature>
<dbReference type="Pfam" id="PF00892">
    <property type="entry name" value="EamA"/>
    <property type="match status" value="2"/>
</dbReference>
<reference evidence="10" key="1">
    <citation type="submission" date="2016-06" db="EMBL/GenBank/DDBJ databases">
        <authorList>
            <person name="Nascimento L."/>
            <person name="Pereira R.V."/>
            <person name="Martins L.F."/>
            <person name="Quaggio R.B."/>
            <person name="Silva A.M."/>
            <person name="Setubal J.C."/>
        </authorList>
    </citation>
    <scope>NUCLEOTIDE SEQUENCE [LARGE SCALE GENOMIC DNA]</scope>
</reference>
<sequence length="317" mass="34483">MTRTRLYILLIGVMVIWGLNVIAVKFIVDQFAPVTITSLRIFTASLSLMPLLVLRRLWRKLTRREMTYLFTISLTGILGHHFFLSVGLANTTSANGGLILGTIPIATSILAAVMLGERLSPFRIGGLLSGFAGVVLIVLAQQTGSWHLSMGDLFVFFAVVAQAISFVLVKKATATLEAAYVTGMSQLIGSFLLFLLALQLEPHGMASLTQGTLLAWSVFLASGVLATGLGHLLYNTAIHQVGTAEAAIFLNLTPLFSLLGAVWFLGEPLHPEHLVSFLFIAAGVFLGTGMVDESMHRRRMKRQAEKRLAQECQSLEQ</sequence>
<evidence type="ECO:0000256" key="7">
    <source>
        <dbReference type="SAM" id="Phobius"/>
    </source>
</evidence>
<feature type="transmembrane region" description="Helical" evidence="7">
    <location>
        <begin position="146"/>
        <end position="169"/>
    </location>
</feature>
<dbReference type="Proteomes" id="UP000196475">
    <property type="component" value="Unassembled WGS sequence"/>
</dbReference>
<evidence type="ECO:0000256" key="5">
    <source>
        <dbReference type="ARBA" id="ARBA00022989"/>
    </source>
</evidence>
<accession>A0A1Y3PP74</accession>
<dbReference type="AlphaFoldDB" id="A0A1Y3PP74"/>
<keyword evidence="3" id="KW-1003">Cell membrane</keyword>
<keyword evidence="4 7" id="KW-0812">Transmembrane</keyword>
<evidence type="ECO:0000313" key="10">
    <source>
        <dbReference type="Proteomes" id="UP000196475"/>
    </source>
</evidence>
<gene>
    <name evidence="9" type="ORF">BAA01_14425</name>
</gene>
<feature type="transmembrane region" description="Helical" evidence="7">
    <location>
        <begin position="96"/>
        <end position="115"/>
    </location>
</feature>
<evidence type="ECO:0000256" key="1">
    <source>
        <dbReference type="ARBA" id="ARBA00004651"/>
    </source>
</evidence>
<evidence type="ECO:0000313" key="9">
    <source>
        <dbReference type="EMBL" id="OUM88844.1"/>
    </source>
</evidence>
<feature type="transmembrane region" description="Helical" evidence="7">
    <location>
        <begin position="122"/>
        <end position="140"/>
    </location>
</feature>
<keyword evidence="6 7" id="KW-0472">Membrane</keyword>
<feature type="transmembrane region" description="Helical" evidence="7">
    <location>
        <begin position="246"/>
        <end position="266"/>
    </location>
</feature>
<feature type="transmembrane region" description="Helical" evidence="7">
    <location>
        <begin position="272"/>
        <end position="291"/>
    </location>
</feature>
<evidence type="ECO:0000259" key="8">
    <source>
        <dbReference type="Pfam" id="PF00892"/>
    </source>
</evidence>
<dbReference type="SUPFAM" id="SSF103481">
    <property type="entry name" value="Multidrug resistance efflux transporter EmrE"/>
    <property type="match status" value="2"/>
</dbReference>
<comment type="similarity">
    <text evidence="2">Belongs to the EamA transporter family.</text>
</comment>
<dbReference type="InterPro" id="IPR037185">
    <property type="entry name" value="EmrE-like"/>
</dbReference>